<dbReference type="InterPro" id="IPR006076">
    <property type="entry name" value="FAD-dep_OxRdtase"/>
</dbReference>
<dbReference type="InterPro" id="IPR012727">
    <property type="entry name" value="Gly_oxidase_ThiO"/>
</dbReference>
<name>A0A7X9WF51_STACP</name>
<keyword evidence="9" id="KW-1185">Reference proteome</keyword>
<evidence type="ECO:0000256" key="5">
    <source>
        <dbReference type="ARBA" id="ARBA00050018"/>
    </source>
</evidence>
<dbReference type="Gene3D" id="3.30.9.10">
    <property type="entry name" value="D-Amino Acid Oxidase, subunit A, domain 2"/>
    <property type="match status" value="1"/>
</dbReference>
<dbReference type="GO" id="GO:0009229">
    <property type="term" value="P:thiamine diphosphate biosynthetic process"/>
    <property type="evidence" value="ECO:0007669"/>
    <property type="project" value="UniProtKB-UniPathway"/>
</dbReference>
<evidence type="ECO:0000256" key="3">
    <source>
        <dbReference type="ARBA" id="ARBA00023002"/>
    </source>
</evidence>
<dbReference type="Gene3D" id="3.50.50.60">
    <property type="entry name" value="FAD/NAD(P)-binding domain"/>
    <property type="match status" value="1"/>
</dbReference>
<dbReference type="PANTHER" id="PTHR13847:SF289">
    <property type="entry name" value="GLYCINE OXIDASE"/>
    <property type="match status" value="1"/>
</dbReference>
<proteinExistence type="predicted"/>
<evidence type="ECO:0000313" key="10">
    <source>
        <dbReference type="Proteomes" id="UP000550736"/>
    </source>
</evidence>
<keyword evidence="2" id="KW-0784">Thiamine biosynthesis</keyword>
<dbReference type="SUPFAM" id="SSF54373">
    <property type="entry name" value="FAD-linked reductases, C-terminal domain"/>
    <property type="match status" value="1"/>
</dbReference>
<dbReference type="EMBL" id="JABBMI010000069">
    <property type="protein sequence ID" value="NMK54790.1"/>
    <property type="molecule type" value="Genomic_DNA"/>
</dbReference>
<dbReference type="Proteomes" id="UP000538955">
    <property type="component" value="Unassembled WGS sequence"/>
</dbReference>
<dbReference type="GO" id="GO:0005737">
    <property type="term" value="C:cytoplasm"/>
    <property type="evidence" value="ECO:0007669"/>
    <property type="project" value="TreeGrafter"/>
</dbReference>
<evidence type="ECO:0000259" key="6">
    <source>
        <dbReference type="Pfam" id="PF01266"/>
    </source>
</evidence>
<dbReference type="NCBIfam" id="TIGR02352">
    <property type="entry name" value="thiamin_ThiO"/>
    <property type="match status" value="1"/>
</dbReference>
<evidence type="ECO:0000313" key="7">
    <source>
        <dbReference type="EMBL" id="NMK54790.1"/>
    </source>
</evidence>
<dbReference type="GO" id="GO:0043799">
    <property type="term" value="F:glycine oxidase activity"/>
    <property type="evidence" value="ECO:0007669"/>
    <property type="project" value="UniProtKB-EC"/>
</dbReference>
<comment type="pathway">
    <text evidence="1">Cofactor biosynthesis; thiamine diphosphate biosynthesis.</text>
</comment>
<dbReference type="EC" id="1.4.3.19" evidence="5"/>
<dbReference type="UniPathway" id="UPA00060"/>
<dbReference type="EMBL" id="JABBLX010000023">
    <property type="protein sequence ID" value="NMK97914.1"/>
    <property type="molecule type" value="Genomic_DNA"/>
</dbReference>
<keyword evidence="3 8" id="KW-0560">Oxidoreductase</keyword>
<evidence type="ECO:0000313" key="8">
    <source>
        <dbReference type="EMBL" id="NMK97914.1"/>
    </source>
</evidence>
<protein>
    <recommendedName>
        <fullName evidence="5">glycine oxidase</fullName>
        <ecNumber evidence="5">1.4.3.19</ecNumber>
    </recommendedName>
</protein>
<dbReference type="SUPFAM" id="SSF51905">
    <property type="entry name" value="FAD/NAD(P)-binding domain"/>
    <property type="match status" value="1"/>
</dbReference>
<organism evidence="8 10">
    <name type="scientific">Staphylococcus capitis</name>
    <dbReference type="NCBI Taxonomy" id="29388"/>
    <lineage>
        <taxon>Bacteria</taxon>
        <taxon>Bacillati</taxon>
        <taxon>Bacillota</taxon>
        <taxon>Bacilli</taxon>
        <taxon>Bacillales</taxon>
        <taxon>Staphylococcaceae</taxon>
        <taxon>Staphylococcus</taxon>
    </lineage>
</organism>
<dbReference type="GO" id="GO:0050660">
    <property type="term" value="F:flavin adenine dinucleotide binding"/>
    <property type="evidence" value="ECO:0007669"/>
    <property type="project" value="InterPro"/>
</dbReference>
<dbReference type="PANTHER" id="PTHR13847">
    <property type="entry name" value="SARCOSINE DEHYDROGENASE-RELATED"/>
    <property type="match status" value="1"/>
</dbReference>
<sequence>MHDVLIIGSGVIGMSIARQLSATNYDIAIIDRDVPGKHASYKAGGMLGAQNEFTEDNDLYKLAIESREMFPKLSESLLNETGIDIQFKDSGLIKIANQEDDLESLTRQYEFLRQMDSSVKLLSNDELIQLTNGNVEPAYGAIHIPNDGQINANKYTKALFKSLQQHHITRYYHQEVQSIDRRNGYYAVCTDQMSPIEAHKVIVASGAWSSQLLKNYSLPREVIGVKGEVLLLENDELDLEETLFMTNGCYIVPKQPNRFLIGATSEFNNYSVGTSEGGLNWLLDHASARVPELKNSRVLKEWSGVRPYTNNEMPLMDQIDDGLFVITGHYRNGILLSPVIGRDIANWLISGIKPPRYSSFSVKRRNNYEVYY</sequence>
<evidence type="ECO:0000256" key="2">
    <source>
        <dbReference type="ARBA" id="ARBA00022977"/>
    </source>
</evidence>
<dbReference type="Pfam" id="PF01266">
    <property type="entry name" value="DAO"/>
    <property type="match status" value="1"/>
</dbReference>
<comment type="catalytic activity">
    <reaction evidence="4">
        <text>glycine + O2 + H2O = glyoxylate + H2O2 + NH4(+)</text>
        <dbReference type="Rhea" id="RHEA:11532"/>
        <dbReference type="ChEBI" id="CHEBI:15377"/>
        <dbReference type="ChEBI" id="CHEBI:15379"/>
        <dbReference type="ChEBI" id="CHEBI:16240"/>
        <dbReference type="ChEBI" id="CHEBI:28938"/>
        <dbReference type="ChEBI" id="CHEBI:36655"/>
        <dbReference type="ChEBI" id="CHEBI:57305"/>
        <dbReference type="EC" id="1.4.3.19"/>
    </reaction>
</comment>
<gene>
    <name evidence="8" type="primary">thiO</name>
    <name evidence="8" type="ORF">HHM13_07395</name>
    <name evidence="7" type="ORF">HHM24_08650</name>
</gene>
<evidence type="ECO:0000313" key="9">
    <source>
        <dbReference type="Proteomes" id="UP000538955"/>
    </source>
</evidence>
<reference evidence="9 10" key="1">
    <citation type="submission" date="2020-04" db="EMBL/GenBank/DDBJ databases">
        <title>The Epidemiology and Molecular Characteristics of Linezolid-Resistant Staphylococcus capitis in Huashan Hospital, Shanghai.</title>
        <authorList>
            <person name="Ding L."/>
            <person name="Li P."/>
            <person name="Yang Y."/>
            <person name="Lin D."/>
            <person name="Xu X."/>
        </authorList>
    </citation>
    <scope>NUCLEOTIDE SEQUENCE [LARGE SCALE GENOMIC DNA]</scope>
    <source>
        <strain evidence="8 10">12-86</strain>
        <strain evidence="7 9">17-84</strain>
    </source>
</reference>
<dbReference type="AlphaFoldDB" id="A0A7X9WF51"/>
<evidence type="ECO:0000256" key="1">
    <source>
        <dbReference type="ARBA" id="ARBA00004948"/>
    </source>
</evidence>
<dbReference type="Proteomes" id="UP000550736">
    <property type="component" value="Unassembled WGS sequence"/>
</dbReference>
<dbReference type="GO" id="GO:0009228">
    <property type="term" value="P:thiamine biosynthetic process"/>
    <property type="evidence" value="ECO:0007669"/>
    <property type="project" value="UniProtKB-KW"/>
</dbReference>
<accession>A0A7X9WF51</accession>
<dbReference type="InterPro" id="IPR036188">
    <property type="entry name" value="FAD/NAD-bd_sf"/>
</dbReference>
<feature type="domain" description="FAD dependent oxidoreductase" evidence="6">
    <location>
        <begin position="3"/>
        <end position="347"/>
    </location>
</feature>
<dbReference type="RefSeq" id="WP_023351145.1">
    <property type="nucleotide sequence ID" value="NZ_CBCPJN010000002.1"/>
</dbReference>
<comment type="caution">
    <text evidence="8">The sequence shown here is derived from an EMBL/GenBank/DDBJ whole genome shotgun (WGS) entry which is preliminary data.</text>
</comment>
<evidence type="ECO:0000256" key="4">
    <source>
        <dbReference type="ARBA" id="ARBA00049872"/>
    </source>
</evidence>